<proteinExistence type="predicted"/>
<dbReference type="EMBL" id="GBHO01007298">
    <property type="protein sequence ID" value="JAG36306.1"/>
    <property type="molecule type" value="Transcribed_RNA"/>
</dbReference>
<keyword evidence="1" id="KW-0489">Methyltransferase</keyword>
<dbReference type="GO" id="GO:0008168">
    <property type="term" value="F:methyltransferase activity"/>
    <property type="evidence" value="ECO:0007669"/>
    <property type="project" value="UniProtKB-KW"/>
</dbReference>
<gene>
    <name evidence="1" type="primary">trmB_1</name>
    <name evidence="1" type="ORF">CM83_101801</name>
</gene>
<dbReference type="InterPro" id="IPR029063">
    <property type="entry name" value="SAM-dependent_MTases_sf"/>
</dbReference>
<evidence type="ECO:0000313" key="1">
    <source>
        <dbReference type="EMBL" id="JAG36306.1"/>
    </source>
</evidence>
<dbReference type="AlphaFoldDB" id="A0A0A9YXE8"/>
<dbReference type="Gene3D" id="3.40.50.150">
    <property type="entry name" value="Vaccinia Virus protein VP39"/>
    <property type="match status" value="1"/>
</dbReference>
<organism evidence="1">
    <name type="scientific">Lygus hesperus</name>
    <name type="common">Western plant bug</name>
    <dbReference type="NCBI Taxonomy" id="30085"/>
    <lineage>
        <taxon>Eukaryota</taxon>
        <taxon>Metazoa</taxon>
        <taxon>Ecdysozoa</taxon>
        <taxon>Arthropoda</taxon>
        <taxon>Hexapoda</taxon>
        <taxon>Insecta</taxon>
        <taxon>Pterygota</taxon>
        <taxon>Neoptera</taxon>
        <taxon>Paraneoptera</taxon>
        <taxon>Hemiptera</taxon>
        <taxon>Heteroptera</taxon>
        <taxon>Panheteroptera</taxon>
        <taxon>Cimicomorpha</taxon>
        <taxon>Miridae</taxon>
        <taxon>Mirini</taxon>
        <taxon>Lygus</taxon>
    </lineage>
</organism>
<protein>
    <submittedName>
        <fullName evidence="1">tRNA (Guanine-N(7)-)-methyltransferase</fullName>
    </submittedName>
</protein>
<keyword evidence="1" id="KW-0808">Transferase</keyword>
<accession>A0A0A9YXE8</accession>
<reference evidence="1" key="1">
    <citation type="journal article" date="2014" name="PLoS ONE">
        <title>Transcriptome-Based Identification of ABC Transporters in the Western Tarnished Plant Bug Lygus hesperus.</title>
        <authorList>
            <person name="Hull J.J."/>
            <person name="Chaney K."/>
            <person name="Geib S.M."/>
            <person name="Fabrick J.A."/>
            <person name="Brent C.S."/>
            <person name="Walsh D."/>
            <person name="Lavine L.C."/>
        </authorList>
    </citation>
    <scope>NUCLEOTIDE SEQUENCE</scope>
</reference>
<dbReference type="GO" id="GO:0032259">
    <property type="term" value="P:methylation"/>
    <property type="evidence" value="ECO:0007669"/>
    <property type="project" value="UniProtKB-KW"/>
</dbReference>
<name>A0A0A9YXE8_LYGHE</name>
<reference evidence="1" key="2">
    <citation type="submission" date="2014-07" db="EMBL/GenBank/DDBJ databases">
        <authorList>
            <person name="Hull J."/>
        </authorList>
    </citation>
    <scope>NUCLEOTIDE SEQUENCE</scope>
</reference>
<sequence length="133" mass="15145">MSLRYLRNVFIIHGDAKLALRHCFLPNTVECVFINYPEPPTFLTQQNTFVDGALLRTVHTLLVEQQDPHVRTVFGVRKHWSAEATNPHENKDKIVKEKRKKKGVKFSKNDFESTTGSVVLVTDDQVQAGSAVR</sequence>